<name>E1YHN7_9BACT</name>
<evidence type="ECO:0000313" key="1">
    <source>
        <dbReference type="EMBL" id="CBX30156.1"/>
    </source>
</evidence>
<accession>E1YHN7</accession>
<reference evidence="1" key="1">
    <citation type="journal article" date="2011" name="Environ. Microbiol.">
        <title>Genomic insights into the metabolic potential of the polycyclic aromatic hydrocarbon degrading sulfate-reducing Deltaproteobacterium N47.</title>
        <authorList>
            <person name="Bergmann F."/>
            <person name="Selesi D."/>
            <person name="Weinmaier T."/>
            <person name="Tischler P."/>
            <person name="Rattei T."/>
            <person name="Meckenstock R.U."/>
        </authorList>
    </citation>
    <scope>NUCLEOTIDE SEQUENCE</scope>
</reference>
<dbReference type="InterPro" id="IPR011051">
    <property type="entry name" value="RmlC_Cupin_sf"/>
</dbReference>
<gene>
    <name evidence="1" type="ORF">N47_D29650</name>
</gene>
<evidence type="ECO:0008006" key="2">
    <source>
        <dbReference type="Google" id="ProtNLM"/>
    </source>
</evidence>
<dbReference type="EMBL" id="FR695874">
    <property type="protein sequence ID" value="CBX30156.1"/>
    <property type="molecule type" value="Genomic_DNA"/>
</dbReference>
<sequence length="149" mass="17208">MKIFNIKDCFQNDWEEYIIGSREIGKHSVYFVYGEVPRNERRKMGAPKGHDEIIYLLSGEALIEKDGVETKFSKEQAVYMANDTFTFIALKDCNYIVAGAHTMQHDHQQQAEGRNPISAKLIFYANGGNCKTFFYARMFLPGIHNFRQP</sequence>
<dbReference type="AlphaFoldDB" id="E1YHN7"/>
<protein>
    <recommendedName>
        <fullName evidence="2">Cupin 2 conserved barrel domain-containing protein</fullName>
    </recommendedName>
</protein>
<proteinExistence type="predicted"/>
<dbReference type="SUPFAM" id="SSF51182">
    <property type="entry name" value="RmlC-like cupins"/>
    <property type="match status" value="1"/>
</dbReference>
<organism evidence="1">
    <name type="scientific">uncultured Desulfobacterium sp</name>
    <dbReference type="NCBI Taxonomy" id="201089"/>
    <lineage>
        <taxon>Bacteria</taxon>
        <taxon>Pseudomonadati</taxon>
        <taxon>Thermodesulfobacteriota</taxon>
        <taxon>Desulfobacteria</taxon>
        <taxon>Desulfobacterales</taxon>
        <taxon>Desulfobacteriaceae</taxon>
        <taxon>Desulfobacterium</taxon>
        <taxon>environmental samples</taxon>
    </lineage>
</organism>